<feature type="transmembrane region" description="Helical" evidence="1">
    <location>
        <begin position="214"/>
        <end position="236"/>
    </location>
</feature>
<feature type="transmembrane region" description="Helical" evidence="1">
    <location>
        <begin position="262"/>
        <end position="288"/>
    </location>
</feature>
<dbReference type="RefSeq" id="WP_105043086.1">
    <property type="nucleotide sequence ID" value="NZ_MQWA01000001.1"/>
</dbReference>
<dbReference type="SUPFAM" id="SSF53649">
    <property type="entry name" value="Alkaline phosphatase-like"/>
    <property type="match status" value="1"/>
</dbReference>
<dbReference type="AlphaFoldDB" id="A0A2S7U239"/>
<feature type="transmembrane region" description="Helical" evidence="1">
    <location>
        <begin position="182"/>
        <end position="202"/>
    </location>
</feature>
<keyword evidence="1" id="KW-0812">Transmembrane</keyword>
<dbReference type="Gene3D" id="3.40.720.10">
    <property type="entry name" value="Alkaline Phosphatase, subunit A"/>
    <property type="match status" value="1"/>
</dbReference>
<dbReference type="InterPro" id="IPR017850">
    <property type="entry name" value="Alkaline_phosphatase_core_sf"/>
</dbReference>
<dbReference type="PANTHER" id="PTHR43751:SF3">
    <property type="entry name" value="SULFATASE N-TERMINAL DOMAIN-CONTAINING PROTEIN"/>
    <property type="match status" value="1"/>
</dbReference>
<feature type="domain" description="Sulfatase N-terminal" evidence="2">
    <location>
        <begin position="378"/>
        <end position="668"/>
    </location>
</feature>
<dbReference type="OrthoDB" id="9766107at2"/>
<dbReference type="InterPro" id="IPR052701">
    <property type="entry name" value="GAG_Ulvan_Degrading_Sulfatases"/>
</dbReference>
<accession>A0A2S7U239</accession>
<keyword evidence="1" id="KW-1133">Transmembrane helix</keyword>
<evidence type="ECO:0000256" key="1">
    <source>
        <dbReference type="SAM" id="Phobius"/>
    </source>
</evidence>
<gene>
    <name evidence="3" type="ORF">BSZ32_08775</name>
</gene>
<feature type="transmembrane region" description="Helical" evidence="1">
    <location>
        <begin position="145"/>
        <end position="162"/>
    </location>
</feature>
<comment type="caution">
    <text evidence="3">The sequence shown here is derived from an EMBL/GenBank/DDBJ whole genome shotgun (WGS) entry which is preliminary data.</text>
</comment>
<feature type="transmembrane region" description="Helical" evidence="1">
    <location>
        <begin position="42"/>
        <end position="67"/>
    </location>
</feature>
<keyword evidence="1" id="KW-0472">Membrane</keyword>
<dbReference type="Pfam" id="PF00884">
    <property type="entry name" value="Sulfatase"/>
    <property type="match status" value="1"/>
</dbReference>
<proteinExistence type="predicted"/>
<evidence type="ECO:0000313" key="4">
    <source>
        <dbReference type="Proteomes" id="UP000239907"/>
    </source>
</evidence>
<protein>
    <recommendedName>
        <fullName evidence="2">Sulfatase N-terminal domain-containing protein</fullName>
    </recommendedName>
</protein>
<name>A0A2S7U239_9BACT</name>
<keyword evidence="4" id="KW-1185">Reference proteome</keyword>
<dbReference type="Proteomes" id="UP000239907">
    <property type="component" value="Unassembled WGS sequence"/>
</dbReference>
<dbReference type="EMBL" id="MQWA01000001">
    <property type="protein sequence ID" value="PQJ28587.1"/>
    <property type="molecule type" value="Genomic_DNA"/>
</dbReference>
<dbReference type="InterPro" id="IPR000917">
    <property type="entry name" value="Sulfatase_N"/>
</dbReference>
<feature type="transmembrane region" description="Helical" evidence="1">
    <location>
        <begin position="300"/>
        <end position="318"/>
    </location>
</feature>
<dbReference type="PANTHER" id="PTHR43751">
    <property type="entry name" value="SULFATASE"/>
    <property type="match status" value="1"/>
</dbReference>
<reference evidence="3 4" key="1">
    <citation type="submission" date="2016-12" db="EMBL/GenBank/DDBJ databases">
        <title>Study of bacterial adaptation to deep sea.</title>
        <authorList>
            <person name="Song J."/>
            <person name="Yoshizawa S."/>
            <person name="Kogure K."/>
        </authorList>
    </citation>
    <scope>NUCLEOTIDE SEQUENCE [LARGE SCALE GENOMIC DNA]</scope>
    <source>
        <strain evidence="3 4">SAORIC-165</strain>
    </source>
</reference>
<feature type="transmembrane region" description="Helical" evidence="1">
    <location>
        <begin position="103"/>
        <end position="124"/>
    </location>
</feature>
<feature type="transmembrane region" description="Helical" evidence="1">
    <location>
        <begin position="79"/>
        <end position="97"/>
    </location>
</feature>
<sequence>MPYKILHTLLWLCGLCYGLIPFLRQHEFGSNKISPYLGESYLGSHILIFLGLAASGAALWGGLSRWLNIGDFKEHKAKTWMITTLCGLGLILTLGVLDLLTGYAYLAAGFVLALAIITCAIKFSHHPTPTRAELKILAAWLMRKHPWNGPFFFALYTLLLWHNYELISGMLELGFWHKISLFINRMFTQLSLIGVLYFATRLSIDTGPRWIRPWVWVIASMAPIAIVLDRLLHGYWNQTFLGFLNKLGTKGLMNFGTELQGAGIHLTAPAFAGIGLAVVLVFCILTYGTSRLARKWKLHTAPIWMLVAIVIGFTGASVEQAIGKSWKPRRSWMQEYKEFGIQLSPVRPPDGLAHFQVTFRDHHWQDQQQEFDLKQRPDIYLVFIESFRHDALRSDVTPFLYEFAENEAQPIGHTWAASNGTHLSWFSTFTSQTSTAREHSRDLAREQDWPGLPIFHILQKSGYDLQVHTAKNLDFRDMRRHFHGLNDSPFSTIRENVEGDPSFDLSYPEREVIVFNDLQNLISTRDAGGHFTIATIDSTHYKYSWHEDFDPPFKEYYPHAFFPSSPSSEETELIKNQYFNSLAWADSLAKGFCEHLKSVGQYDDSIIIFTGDHGEEFQDHGGWLHVSSLEDEQVKVPMLIKWPKSIGRGPEVAEASHLDLMPSLLHYLRDDSTPLDTAGVSLLSSPPARTSIATTAQGGITKEAMLLTREGYKAFFTWPHYFDGRPGTKLTLTRFIGPEGDIELTSHEEYEVALKSHFPDAFERFFESFELKKK</sequence>
<evidence type="ECO:0000313" key="3">
    <source>
        <dbReference type="EMBL" id="PQJ28587.1"/>
    </source>
</evidence>
<evidence type="ECO:0000259" key="2">
    <source>
        <dbReference type="Pfam" id="PF00884"/>
    </source>
</evidence>
<organism evidence="3 4">
    <name type="scientific">Rubritalea profundi</name>
    <dbReference type="NCBI Taxonomy" id="1658618"/>
    <lineage>
        <taxon>Bacteria</taxon>
        <taxon>Pseudomonadati</taxon>
        <taxon>Verrucomicrobiota</taxon>
        <taxon>Verrucomicrobiia</taxon>
        <taxon>Verrucomicrobiales</taxon>
        <taxon>Rubritaleaceae</taxon>
        <taxon>Rubritalea</taxon>
    </lineage>
</organism>